<protein>
    <recommendedName>
        <fullName evidence="7">Right handed beta helix domain-containing protein</fullName>
    </recommendedName>
</protein>
<evidence type="ECO:0000259" key="4">
    <source>
        <dbReference type="Pfam" id="PF19993"/>
    </source>
</evidence>
<dbReference type="InterPro" id="IPR045528">
    <property type="entry name" value="DO-GTPase2"/>
</dbReference>
<comment type="caution">
    <text evidence="5">The sequence shown here is derived from an EMBL/GenBank/DDBJ whole genome shotgun (WGS) entry which is preliminary data.</text>
</comment>
<feature type="domain" description="Double-GTPase 2" evidence="4">
    <location>
        <begin position="57"/>
        <end position="217"/>
    </location>
</feature>
<dbReference type="SUPFAM" id="SSF51126">
    <property type="entry name" value="Pectin lyase-like"/>
    <property type="match status" value="1"/>
</dbReference>
<dbReference type="SMART" id="SM00710">
    <property type="entry name" value="PbH1"/>
    <property type="match status" value="7"/>
</dbReference>
<name>A0A225D4F1_9BACT</name>
<feature type="region of interest" description="Disordered" evidence="2">
    <location>
        <begin position="689"/>
        <end position="713"/>
    </location>
</feature>
<dbReference type="SUPFAM" id="SSF52540">
    <property type="entry name" value="P-loop containing nucleoside triphosphate hydrolases"/>
    <property type="match status" value="1"/>
</dbReference>
<keyword evidence="1" id="KW-0677">Repeat</keyword>
<dbReference type="InterPro" id="IPR051550">
    <property type="entry name" value="SCF-Subunits/Alg-Epimerases"/>
</dbReference>
<accession>A0A225D4F1</accession>
<organism evidence="5 6">
    <name type="scientific">Fimbriiglobus ruber</name>
    <dbReference type="NCBI Taxonomy" id="1908690"/>
    <lineage>
        <taxon>Bacteria</taxon>
        <taxon>Pseudomonadati</taxon>
        <taxon>Planctomycetota</taxon>
        <taxon>Planctomycetia</taxon>
        <taxon>Gemmatales</taxon>
        <taxon>Gemmataceae</taxon>
        <taxon>Fimbriiglobus</taxon>
    </lineage>
</organism>
<dbReference type="InterPro" id="IPR027417">
    <property type="entry name" value="P-loop_NTPase"/>
</dbReference>
<dbReference type="AlphaFoldDB" id="A0A225D4F1"/>
<feature type="compositionally biased region" description="Basic residues" evidence="2">
    <location>
        <begin position="704"/>
        <end position="713"/>
    </location>
</feature>
<feature type="domain" description="Right handed beta helix" evidence="3">
    <location>
        <begin position="422"/>
        <end position="566"/>
    </location>
</feature>
<gene>
    <name evidence="5" type="ORF">FRUB_09023</name>
</gene>
<sequence>MIRIMLCPYCQRQVGAFAKVPAGATLRCPLADCPGQDFDVPNLYTRDYDRHPPVAMSILGPTGHGKTMFIEALLTHLERHVNWPGFSTQWMDEVGMREIRERLRTLRQQGQVADATQRVFPRPKILRLRNVPRLGGRQLLMYDTSGESFSTSENMLESGRYVRNSPAILWLVSVTEFEYPEQLADLTTTYAHAMELMGADPREQGMVLVLTKGDLLLEPDAGAAAGLPPLPPAAREFLENDDLNPAGDAWGRLEAVHVALDGWLQKTPLRNTINLLKEQFRTLKLTIVSAQGRPAIDQALTMDLMPRGVLAPLLWLCRVGHPGAWVETKFGNVFHFDLPSALAAAPPDATVRLEPGTATLTEPLIFSRPVTLVGAGPASSRVVSSAEKFGFGFRSPFVKVSDLSLAHVGTAPGDVVRVVGGTAELTNVEIRGAVAGQPAAFGDGVLVLGTSKVRLTNCHLRENAARGLSVRDAQASAHLIRCTVTRNGDAGLLVLQGDCRVEAGTVSENAKYGVELRTNGSLALENTVLANNGKAGVRVAPGAAGTVRLNEVTAEGHAERGVDVQGTVVLTAAGLICRGNKAAGVNFKEESRGTISGGLLTGNTYGIIAAGKSRCEVHSATVSGNTDSGILFAEQATGVCVNSVLAGNGNGGLRIFGTAAVAHRGNTFDRNAGGEIIQGQGATLTIAPDPDQPIPLDLESGPGAKRKKRGWFG</sequence>
<evidence type="ECO:0000313" key="6">
    <source>
        <dbReference type="Proteomes" id="UP000214646"/>
    </source>
</evidence>
<dbReference type="Pfam" id="PF19993">
    <property type="entry name" value="DO-GTPase2"/>
    <property type="match status" value="1"/>
</dbReference>
<dbReference type="Gene3D" id="2.160.20.10">
    <property type="entry name" value="Single-stranded right-handed beta-helix, Pectin lyase-like"/>
    <property type="match status" value="1"/>
</dbReference>
<dbReference type="PANTHER" id="PTHR22990:SF15">
    <property type="entry name" value="F-BOX ONLY PROTEIN 10"/>
    <property type="match status" value="1"/>
</dbReference>
<evidence type="ECO:0000313" key="5">
    <source>
        <dbReference type="EMBL" id="OWK36460.1"/>
    </source>
</evidence>
<evidence type="ECO:0000259" key="3">
    <source>
        <dbReference type="Pfam" id="PF13229"/>
    </source>
</evidence>
<dbReference type="InterPro" id="IPR039448">
    <property type="entry name" value="Beta_helix"/>
</dbReference>
<dbReference type="InterPro" id="IPR011050">
    <property type="entry name" value="Pectin_lyase_fold/virulence"/>
</dbReference>
<dbReference type="OrthoDB" id="9759810at2"/>
<evidence type="ECO:0008006" key="7">
    <source>
        <dbReference type="Google" id="ProtNLM"/>
    </source>
</evidence>
<dbReference type="Proteomes" id="UP000214646">
    <property type="component" value="Unassembled WGS sequence"/>
</dbReference>
<dbReference type="CDD" id="cd00882">
    <property type="entry name" value="Ras_like_GTPase"/>
    <property type="match status" value="1"/>
</dbReference>
<dbReference type="Gene3D" id="3.40.50.300">
    <property type="entry name" value="P-loop containing nucleotide triphosphate hydrolases"/>
    <property type="match status" value="1"/>
</dbReference>
<reference evidence="6" key="1">
    <citation type="submission" date="2017-06" db="EMBL/GenBank/DDBJ databases">
        <title>Genome analysis of Fimbriiglobus ruber SP5, the first member of the order Planctomycetales with confirmed chitinolytic capability.</title>
        <authorList>
            <person name="Ravin N.V."/>
            <person name="Rakitin A.L."/>
            <person name="Ivanova A.A."/>
            <person name="Beletsky A.V."/>
            <person name="Kulichevskaya I.S."/>
            <person name="Mardanov A.V."/>
            <person name="Dedysh S.N."/>
        </authorList>
    </citation>
    <scope>NUCLEOTIDE SEQUENCE [LARGE SCALE GENOMIC DNA]</scope>
    <source>
        <strain evidence="6">SP5</strain>
    </source>
</reference>
<evidence type="ECO:0000256" key="2">
    <source>
        <dbReference type="SAM" id="MobiDB-lite"/>
    </source>
</evidence>
<evidence type="ECO:0000256" key="1">
    <source>
        <dbReference type="ARBA" id="ARBA00022737"/>
    </source>
</evidence>
<dbReference type="EMBL" id="NIDE01000017">
    <property type="protein sequence ID" value="OWK36460.1"/>
    <property type="molecule type" value="Genomic_DNA"/>
</dbReference>
<dbReference type="InterPro" id="IPR006626">
    <property type="entry name" value="PbH1"/>
</dbReference>
<feature type="domain" description="Right handed beta helix" evidence="3">
    <location>
        <begin position="574"/>
        <end position="684"/>
    </location>
</feature>
<keyword evidence="6" id="KW-1185">Reference proteome</keyword>
<dbReference type="RefSeq" id="WP_143393857.1">
    <property type="nucleotide sequence ID" value="NZ_NIDE01000017.1"/>
</dbReference>
<dbReference type="PANTHER" id="PTHR22990">
    <property type="entry name" value="F-BOX ONLY PROTEIN"/>
    <property type="match status" value="1"/>
</dbReference>
<dbReference type="InterPro" id="IPR012334">
    <property type="entry name" value="Pectin_lyas_fold"/>
</dbReference>
<dbReference type="Pfam" id="PF13229">
    <property type="entry name" value="Beta_helix"/>
    <property type="match status" value="2"/>
</dbReference>
<proteinExistence type="predicted"/>